<keyword evidence="5" id="KW-0408">Iron</keyword>
<evidence type="ECO:0000256" key="6">
    <source>
        <dbReference type="ARBA" id="ARBA00023014"/>
    </source>
</evidence>
<comment type="caution">
    <text evidence="8">The sequence shown here is derived from an EMBL/GenBank/DDBJ whole genome shotgun (WGS) entry which is preliminary data.</text>
</comment>
<gene>
    <name evidence="8" type="ORF">ABID37_000201</name>
</gene>
<dbReference type="InterPro" id="IPR005117">
    <property type="entry name" value="NiRdtase/SiRdtase_haem-b_fer"/>
</dbReference>
<dbReference type="EMBL" id="JBEPML010000001">
    <property type="protein sequence ID" value="MET3790017.1"/>
    <property type="molecule type" value="Genomic_DNA"/>
</dbReference>
<dbReference type="PANTHER" id="PTHR32439:SF9">
    <property type="entry name" value="BLR3264 PROTEIN"/>
    <property type="match status" value="1"/>
</dbReference>
<keyword evidence="9" id="KW-1185">Reference proteome</keyword>
<accession>A0ABV2MVX6</accession>
<dbReference type="InterPro" id="IPR036136">
    <property type="entry name" value="Nit/Sulf_reduc_fer-like_dom_sf"/>
</dbReference>
<evidence type="ECO:0000256" key="2">
    <source>
        <dbReference type="ARBA" id="ARBA00022617"/>
    </source>
</evidence>
<dbReference type="SUPFAM" id="SSF55124">
    <property type="entry name" value="Nitrite/Sulfite reductase N-terminal domain-like"/>
    <property type="match status" value="2"/>
</dbReference>
<dbReference type="InterPro" id="IPR051329">
    <property type="entry name" value="NIR_SIR_4Fe-4S"/>
</dbReference>
<protein>
    <submittedName>
        <fullName evidence="8">Precorrin-3B synthase</fullName>
        <ecNumber evidence="8">1.14.13.83</ecNumber>
    </submittedName>
</protein>
<dbReference type="PANTHER" id="PTHR32439">
    <property type="entry name" value="FERREDOXIN--NITRITE REDUCTASE, CHLOROPLASTIC"/>
    <property type="match status" value="1"/>
</dbReference>
<keyword evidence="6" id="KW-0411">Iron-sulfur</keyword>
<dbReference type="InterPro" id="IPR045854">
    <property type="entry name" value="NO2/SO3_Rdtase_4Fe4S_sf"/>
</dbReference>
<evidence type="ECO:0000256" key="1">
    <source>
        <dbReference type="ARBA" id="ARBA00022485"/>
    </source>
</evidence>
<keyword evidence="1" id="KW-0004">4Fe-4S</keyword>
<name>A0ABV2MVX6_9HYPH</name>
<sequence length="490" mass="49440">MNAFARRGACPALSTPMQTGDGLLARLHTVAGGLPPKALIGLCESALRHGNGIIDVTARGSIQIRGLTPSSARELAREVAVLEIDVRTGVPVETGPLAGIDAQEIADPRPLANEIRAAIEKAGLGARLGPKVSVVVDGGGRLPMDAVLADVRLAACGNPATWHLAIGGTAASARPLGFVEEAQACAATIAILEAIAALGREARARDLDAQRIVAEIPLSGLPAISPTRGENGLGETLSPISVVADAELTPKLLLFPLVGEMAGRPERGNLQAGPTSTPVSMFPLADGTLALGLALPFGSMPAESIIALAQGAIALGAAEIRPALARSLLFPGMSADACGTLRQAAASLGFVTDAADPRLSIVACPGAPACASGKIATRSLAERMAAHHADLLDGSFTLHVSGCAKGCAHPAPTTLTLVGHDLDDHDGGAGIALDATARAPAAEAHVVADAQAGIAHIASLVQDMRHADETVAACLARLGATTVTTAFMQE</sequence>
<evidence type="ECO:0000256" key="3">
    <source>
        <dbReference type="ARBA" id="ARBA00022723"/>
    </source>
</evidence>
<dbReference type="NCBIfam" id="TIGR02435">
    <property type="entry name" value="CobG"/>
    <property type="match status" value="1"/>
</dbReference>
<evidence type="ECO:0000256" key="4">
    <source>
        <dbReference type="ARBA" id="ARBA00023002"/>
    </source>
</evidence>
<organism evidence="8 9">
    <name type="scientific">Aquamicrobium terrae</name>
    <dbReference type="NCBI Taxonomy" id="1324945"/>
    <lineage>
        <taxon>Bacteria</taxon>
        <taxon>Pseudomonadati</taxon>
        <taxon>Pseudomonadota</taxon>
        <taxon>Alphaproteobacteria</taxon>
        <taxon>Hyphomicrobiales</taxon>
        <taxon>Phyllobacteriaceae</taxon>
        <taxon>Aquamicrobium</taxon>
    </lineage>
</organism>
<dbReference type="InterPro" id="IPR012798">
    <property type="entry name" value="Cbl_synth_CobG-like"/>
</dbReference>
<keyword evidence="2" id="KW-0349">Heme</keyword>
<evidence type="ECO:0000313" key="8">
    <source>
        <dbReference type="EMBL" id="MET3790017.1"/>
    </source>
</evidence>
<dbReference type="Proteomes" id="UP001549076">
    <property type="component" value="Unassembled WGS sequence"/>
</dbReference>
<reference evidence="8 9" key="1">
    <citation type="submission" date="2024-06" db="EMBL/GenBank/DDBJ databases">
        <title>Genomic Encyclopedia of Type Strains, Phase IV (KMG-IV): sequencing the most valuable type-strain genomes for metagenomic binning, comparative biology and taxonomic classification.</title>
        <authorList>
            <person name="Goeker M."/>
        </authorList>
    </citation>
    <scope>NUCLEOTIDE SEQUENCE [LARGE SCALE GENOMIC DNA]</scope>
    <source>
        <strain evidence="8 9">DSM 27865</strain>
    </source>
</reference>
<dbReference type="RefSeq" id="WP_354192094.1">
    <property type="nucleotide sequence ID" value="NZ_JBEPML010000001.1"/>
</dbReference>
<dbReference type="Gene3D" id="3.30.413.10">
    <property type="entry name" value="Sulfite Reductase Hemoprotein, domain 1"/>
    <property type="match status" value="2"/>
</dbReference>
<dbReference type="EC" id="1.14.13.83" evidence="8"/>
<proteinExistence type="predicted"/>
<keyword evidence="4 8" id="KW-0560">Oxidoreductase</keyword>
<dbReference type="Pfam" id="PF03460">
    <property type="entry name" value="NIR_SIR_ferr"/>
    <property type="match status" value="1"/>
</dbReference>
<evidence type="ECO:0000313" key="9">
    <source>
        <dbReference type="Proteomes" id="UP001549076"/>
    </source>
</evidence>
<evidence type="ECO:0000256" key="5">
    <source>
        <dbReference type="ARBA" id="ARBA00023004"/>
    </source>
</evidence>
<dbReference type="SUPFAM" id="SSF56014">
    <property type="entry name" value="Nitrite and sulphite reductase 4Fe-4S domain-like"/>
    <property type="match status" value="2"/>
</dbReference>
<feature type="domain" description="Nitrite/Sulfite reductase ferredoxin-like" evidence="7">
    <location>
        <begin position="16"/>
        <end position="80"/>
    </location>
</feature>
<evidence type="ECO:0000259" key="7">
    <source>
        <dbReference type="Pfam" id="PF03460"/>
    </source>
</evidence>
<dbReference type="GO" id="GO:0043818">
    <property type="term" value="F:precorrin-3B synthase activity"/>
    <property type="evidence" value="ECO:0007669"/>
    <property type="project" value="UniProtKB-EC"/>
</dbReference>
<keyword evidence="3" id="KW-0479">Metal-binding</keyword>